<dbReference type="AlphaFoldDB" id="A0A1S9TBG8"/>
<sequence length="93" mass="10484">MRRWADVKKEIQSISETKKFELETAASLVDEVKKIREDLGWTQRDLAEKTGLKQPAIARIESGNTIPRLDTIAKMAKAMGYKITLSSEGNSNF</sequence>
<dbReference type="GO" id="GO:0003677">
    <property type="term" value="F:DNA binding"/>
    <property type="evidence" value="ECO:0007669"/>
    <property type="project" value="InterPro"/>
</dbReference>
<dbReference type="EMBL" id="MUAJ01000068">
    <property type="protein sequence ID" value="OOR07376.1"/>
    <property type="molecule type" value="Genomic_DNA"/>
</dbReference>
<comment type="caution">
    <text evidence="2">The sequence shown here is derived from an EMBL/GenBank/DDBJ whole genome shotgun (WGS) entry which is preliminary data.</text>
</comment>
<protein>
    <recommendedName>
        <fullName evidence="1">HTH cro/C1-type domain-containing protein</fullName>
    </recommendedName>
</protein>
<name>A0A1S9TBG8_BACCE</name>
<evidence type="ECO:0000313" key="2">
    <source>
        <dbReference type="EMBL" id="OOR07376.1"/>
    </source>
</evidence>
<feature type="domain" description="HTH cro/C1-type" evidence="1">
    <location>
        <begin position="32"/>
        <end position="86"/>
    </location>
</feature>
<proteinExistence type="predicted"/>
<dbReference type="SUPFAM" id="SSF47413">
    <property type="entry name" value="lambda repressor-like DNA-binding domains"/>
    <property type="match status" value="1"/>
</dbReference>
<reference evidence="2 3" key="1">
    <citation type="submission" date="2017-01" db="EMBL/GenBank/DDBJ databases">
        <title>Bacillus cereus isolates.</title>
        <authorList>
            <person name="Beno S.M."/>
        </authorList>
    </citation>
    <scope>NUCLEOTIDE SEQUENCE [LARGE SCALE GENOMIC DNA]</scope>
    <source>
        <strain evidence="2 3">FSL H8-0485</strain>
    </source>
</reference>
<evidence type="ECO:0000259" key="1">
    <source>
        <dbReference type="PROSITE" id="PS50943"/>
    </source>
</evidence>
<gene>
    <name evidence="2" type="ORF">BW897_30385</name>
</gene>
<accession>A0A1S9TBG8</accession>
<dbReference type="CDD" id="cd00093">
    <property type="entry name" value="HTH_XRE"/>
    <property type="match status" value="1"/>
</dbReference>
<dbReference type="RefSeq" id="WP_078205728.1">
    <property type="nucleotide sequence ID" value="NZ_MUAJ01000068.1"/>
</dbReference>
<dbReference type="PROSITE" id="PS50943">
    <property type="entry name" value="HTH_CROC1"/>
    <property type="match status" value="1"/>
</dbReference>
<dbReference type="Gene3D" id="1.10.260.40">
    <property type="entry name" value="lambda repressor-like DNA-binding domains"/>
    <property type="match status" value="1"/>
</dbReference>
<dbReference type="Pfam" id="PF01381">
    <property type="entry name" value="HTH_3"/>
    <property type="match status" value="1"/>
</dbReference>
<evidence type="ECO:0000313" key="3">
    <source>
        <dbReference type="Proteomes" id="UP000190906"/>
    </source>
</evidence>
<dbReference type="InterPro" id="IPR001387">
    <property type="entry name" value="Cro/C1-type_HTH"/>
</dbReference>
<dbReference type="Proteomes" id="UP000190906">
    <property type="component" value="Unassembled WGS sequence"/>
</dbReference>
<dbReference type="SMART" id="SM00530">
    <property type="entry name" value="HTH_XRE"/>
    <property type="match status" value="1"/>
</dbReference>
<organism evidence="2 3">
    <name type="scientific">Bacillus cereus</name>
    <dbReference type="NCBI Taxonomy" id="1396"/>
    <lineage>
        <taxon>Bacteria</taxon>
        <taxon>Bacillati</taxon>
        <taxon>Bacillota</taxon>
        <taxon>Bacilli</taxon>
        <taxon>Bacillales</taxon>
        <taxon>Bacillaceae</taxon>
        <taxon>Bacillus</taxon>
        <taxon>Bacillus cereus group</taxon>
    </lineage>
</organism>
<dbReference type="InterPro" id="IPR010982">
    <property type="entry name" value="Lambda_DNA-bd_dom_sf"/>
</dbReference>